<evidence type="ECO:0000256" key="1">
    <source>
        <dbReference type="ARBA" id="ARBA00006484"/>
    </source>
</evidence>
<reference evidence="3 4" key="1">
    <citation type="submission" date="2016-03" db="EMBL/GenBank/DDBJ databases">
        <authorList>
            <person name="Ploux O."/>
        </authorList>
    </citation>
    <scope>NUCLEOTIDE SEQUENCE [LARGE SCALE GENOMIC DNA]</scope>
    <source>
        <strain evidence="3 4">UAMH 11012</strain>
    </source>
</reference>
<keyword evidence="2" id="KW-0560">Oxidoreductase</keyword>
<dbReference type="GO" id="GO:0016616">
    <property type="term" value="F:oxidoreductase activity, acting on the CH-OH group of donors, NAD or NADP as acceptor"/>
    <property type="evidence" value="ECO:0007669"/>
    <property type="project" value="TreeGrafter"/>
</dbReference>
<protein>
    <recommendedName>
        <fullName evidence="5">NAD(P)-binding protein</fullName>
    </recommendedName>
</protein>
<evidence type="ECO:0008006" key="5">
    <source>
        <dbReference type="Google" id="ProtNLM"/>
    </source>
</evidence>
<name>A0A1L7XFF1_9HELO</name>
<dbReference type="STRING" id="576137.A0A1L7XFF1"/>
<dbReference type="PANTHER" id="PTHR42760:SF37">
    <property type="entry name" value="CLAVALDEHYDE DEHYDROGENASE"/>
    <property type="match status" value="1"/>
</dbReference>
<dbReference type="SUPFAM" id="SSF51735">
    <property type="entry name" value="NAD(P)-binding Rossmann-fold domains"/>
    <property type="match status" value="1"/>
</dbReference>
<organism evidence="3 4">
    <name type="scientific">Phialocephala subalpina</name>
    <dbReference type="NCBI Taxonomy" id="576137"/>
    <lineage>
        <taxon>Eukaryota</taxon>
        <taxon>Fungi</taxon>
        <taxon>Dikarya</taxon>
        <taxon>Ascomycota</taxon>
        <taxon>Pezizomycotina</taxon>
        <taxon>Leotiomycetes</taxon>
        <taxon>Helotiales</taxon>
        <taxon>Mollisiaceae</taxon>
        <taxon>Phialocephala</taxon>
        <taxon>Phialocephala fortinii species complex</taxon>
    </lineage>
</organism>
<dbReference type="InterPro" id="IPR036291">
    <property type="entry name" value="NAD(P)-bd_dom_sf"/>
</dbReference>
<dbReference type="PRINTS" id="PR00081">
    <property type="entry name" value="GDHRDH"/>
</dbReference>
<dbReference type="Proteomes" id="UP000184330">
    <property type="component" value="Unassembled WGS sequence"/>
</dbReference>
<dbReference type="AlphaFoldDB" id="A0A1L7XFF1"/>
<gene>
    <name evidence="3" type="ORF">PAC_13593</name>
</gene>
<keyword evidence="4" id="KW-1185">Reference proteome</keyword>
<evidence type="ECO:0000313" key="3">
    <source>
        <dbReference type="EMBL" id="CZR63696.1"/>
    </source>
</evidence>
<sequence>MSFPRDLHDCNHSTDPRTNPDLAKALRGQNAIVAGAGRGVGRAISEMLVYASCASITLLALEKEEVEETARICKQINPDIKTKSAVVDVTDFTSVERIVKEIVEEFGSIDVLAMNAGRPPQWLPVSDSDPKIWWDTVSISLQGAFVYTRAVLPIMKKQAKGGRIIYTSSSGAHLNSGMGSYIVGKLGQVRLAEVVHKENWEEGVRCFAFNPGCVKTRFYTDFEDEVVGREKRVGSYVQEEVEGEKESAEMAVNTLKDATFDTPYMAAGLVTALAAGELDFMSGRYLDAAVDIQNYIDREEEIVSKDLCRVRLNLGNGELEPRLDY</sequence>
<dbReference type="EMBL" id="FJOG01000024">
    <property type="protein sequence ID" value="CZR63696.1"/>
    <property type="molecule type" value="Genomic_DNA"/>
</dbReference>
<proteinExistence type="inferred from homology"/>
<comment type="similarity">
    <text evidence="1">Belongs to the short-chain dehydrogenases/reductases (SDR) family.</text>
</comment>
<dbReference type="OrthoDB" id="1933717at2759"/>
<dbReference type="Pfam" id="PF00106">
    <property type="entry name" value="adh_short"/>
    <property type="match status" value="1"/>
</dbReference>
<dbReference type="PANTHER" id="PTHR42760">
    <property type="entry name" value="SHORT-CHAIN DEHYDROGENASES/REDUCTASES FAMILY MEMBER"/>
    <property type="match status" value="1"/>
</dbReference>
<dbReference type="InterPro" id="IPR002347">
    <property type="entry name" value="SDR_fam"/>
</dbReference>
<dbReference type="Gene3D" id="3.40.50.720">
    <property type="entry name" value="NAD(P)-binding Rossmann-like Domain"/>
    <property type="match status" value="1"/>
</dbReference>
<evidence type="ECO:0000313" key="4">
    <source>
        <dbReference type="Proteomes" id="UP000184330"/>
    </source>
</evidence>
<evidence type="ECO:0000256" key="2">
    <source>
        <dbReference type="ARBA" id="ARBA00023002"/>
    </source>
</evidence>
<dbReference type="CDD" id="cd05233">
    <property type="entry name" value="SDR_c"/>
    <property type="match status" value="1"/>
</dbReference>
<accession>A0A1L7XFF1</accession>